<name>A0A843TZ72_COLES</name>
<dbReference type="OrthoDB" id="1750196at2759"/>
<feature type="non-terminal residue" evidence="2">
    <location>
        <position position="418"/>
    </location>
</feature>
<feature type="region of interest" description="Disordered" evidence="1">
    <location>
        <begin position="298"/>
        <end position="341"/>
    </location>
</feature>
<sequence length="418" mass="47029">APTFAYSGDFATYPCISFITPPPGQLHSRAPVCTSHPLGRPVNSRPPPCTPSYAQQQPTPLQNALLQKLNNLENQINKLSNPMCDPVAAMPALPQIYIYPSEMPTYRLYNGTRNPYLHVKEFLYESSRWQRDPITLTYLFRKSLDGPALEWFYSLETSEAGDFHPLHKKFLQRELLLLSETPTEVNNPRIIERRSLPPRRARPSARWAHYVRKYLRVKRLIPKRKPKSRAMQETRVPPLSFPFSFQSSFVLLGTFPWVLHIPSPREAFYFHLLYNPSSCIGHRVPFCTPYSPFRAPRGTSSHCATPGTSPLSAPRGTSPSCAPHGTSPSYAPRGTSPSCAPRGAPSFLAPRGLPIPFSPPAHPDSLPLSGHRAPLLLQSLPVPSESPKSFLHSLLSIFSRVLRLFSHYFRGFSPHMSF</sequence>
<evidence type="ECO:0000313" key="2">
    <source>
        <dbReference type="EMBL" id="MQL76405.1"/>
    </source>
</evidence>
<reference evidence="2" key="1">
    <citation type="submission" date="2017-07" db="EMBL/GenBank/DDBJ databases">
        <title>Taro Niue Genome Assembly and Annotation.</title>
        <authorList>
            <person name="Atibalentja N."/>
            <person name="Keating K."/>
            <person name="Fields C.J."/>
        </authorList>
    </citation>
    <scope>NUCLEOTIDE SEQUENCE</scope>
    <source>
        <strain evidence="2">Niue_2</strain>
        <tissue evidence="2">Leaf</tissue>
    </source>
</reference>
<protein>
    <recommendedName>
        <fullName evidence="4">Retrotransposon gag domain-containing protein</fullName>
    </recommendedName>
</protein>
<keyword evidence="3" id="KW-1185">Reference proteome</keyword>
<dbReference type="EMBL" id="NMUH01000296">
    <property type="protein sequence ID" value="MQL76405.1"/>
    <property type="molecule type" value="Genomic_DNA"/>
</dbReference>
<evidence type="ECO:0000313" key="3">
    <source>
        <dbReference type="Proteomes" id="UP000652761"/>
    </source>
</evidence>
<feature type="compositionally biased region" description="Polar residues" evidence="1">
    <location>
        <begin position="298"/>
        <end position="320"/>
    </location>
</feature>
<gene>
    <name evidence="2" type="ORF">Taro_008800</name>
</gene>
<organism evidence="2 3">
    <name type="scientific">Colocasia esculenta</name>
    <name type="common">Wild taro</name>
    <name type="synonym">Arum esculentum</name>
    <dbReference type="NCBI Taxonomy" id="4460"/>
    <lineage>
        <taxon>Eukaryota</taxon>
        <taxon>Viridiplantae</taxon>
        <taxon>Streptophyta</taxon>
        <taxon>Embryophyta</taxon>
        <taxon>Tracheophyta</taxon>
        <taxon>Spermatophyta</taxon>
        <taxon>Magnoliopsida</taxon>
        <taxon>Liliopsida</taxon>
        <taxon>Araceae</taxon>
        <taxon>Aroideae</taxon>
        <taxon>Colocasieae</taxon>
        <taxon>Colocasia</taxon>
    </lineage>
</organism>
<evidence type="ECO:0008006" key="4">
    <source>
        <dbReference type="Google" id="ProtNLM"/>
    </source>
</evidence>
<dbReference type="AlphaFoldDB" id="A0A843TZ72"/>
<comment type="caution">
    <text evidence="2">The sequence shown here is derived from an EMBL/GenBank/DDBJ whole genome shotgun (WGS) entry which is preliminary data.</text>
</comment>
<evidence type="ECO:0000256" key="1">
    <source>
        <dbReference type="SAM" id="MobiDB-lite"/>
    </source>
</evidence>
<dbReference type="Proteomes" id="UP000652761">
    <property type="component" value="Unassembled WGS sequence"/>
</dbReference>
<accession>A0A843TZ72</accession>
<proteinExistence type="predicted"/>